<dbReference type="OrthoDB" id="8536512at2"/>
<organism evidence="1 2">
    <name type="scientific">Adhaeribacter arboris</name>
    <dbReference type="NCBI Taxonomy" id="2072846"/>
    <lineage>
        <taxon>Bacteria</taxon>
        <taxon>Pseudomonadati</taxon>
        <taxon>Bacteroidota</taxon>
        <taxon>Cytophagia</taxon>
        <taxon>Cytophagales</taxon>
        <taxon>Hymenobacteraceae</taxon>
        <taxon>Adhaeribacter</taxon>
    </lineage>
</organism>
<dbReference type="Proteomes" id="UP000240357">
    <property type="component" value="Unassembled WGS sequence"/>
</dbReference>
<dbReference type="Gene3D" id="3.90.580.10">
    <property type="entry name" value="Zinc finger, CHC2-type domain"/>
    <property type="match status" value="1"/>
</dbReference>
<dbReference type="GO" id="GO:0008270">
    <property type="term" value="F:zinc ion binding"/>
    <property type="evidence" value="ECO:0007669"/>
    <property type="project" value="InterPro"/>
</dbReference>
<dbReference type="EMBL" id="PYFT01000001">
    <property type="protein sequence ID" value="PSR57398.1"/>
    <property type="molecule type" value="Genomic_DNA"/>
</dbReference>
<dbReference type="GO" id="GO:0003677">
    <property type="term" value="F:DNA binding"/>
    <property type="evidence" value="ECO:0007669"/>
    <property type="project" value="InterPro"/>
</dbReference>
<dbReference type="AlphaFoldDB" id="A0A2T2YPI1"/>
<sequence>MNIEQAKTIPIPLIMERIGVAPFRQNEREIRYLSPLRQERTASLHVHKVRNVWYDFGEGKGGNGIDLVCAYLQVCGEDATVADALRWLRSTAGNFTPIALSQKACTADEDKGWQLKSVKPIQHLALVRYLDKRGIPLPLAKRHLKEVHVQSLENGKEMFALGFPNEDGGYELRNPFFKSCVAPKTITFIRGAIPKPVEIHLFEGFMDYLSAVASCKQEQLNGDSIVLNSLSCLPEAFPYIKGYGYRILFSWMDNDAPGKKATKALAEFVRTEENLQHKPVNATFTPHKDVNAWHMHALGLST</sequence>
<name>A0A2T2YPI1_9BACT</name>
<dbReference type="GO" id="GO:0006260">
    <property type="term" value="P:DNA replication"/>
    <property type="evidence" value="ECO:0007669"/>
    <property type="project" value="InterPro"/>
</dbReference>
<protein>
    <recommendedName>
        <fullName evidence="3">Zinc finger CHC2-type domain-containing protein</fullName>
    </recommendedName>
</protein>
<evidence type="ECO:0000313" key="1">
    <source>
        <dbReference type="EMBL" id="PSR57398.1"/>
    </source>
</evidence>
<dbReference type="InterPro" id="IPR034154">
    <property type="entry name" value="TOPRIM_DnaG/twinkle"/>
</dbReference>
<dbReference type="Gene3D" id="3.40.1360.10">
    <property type="match status" value="1"/>
</dbReference>
<comment type="caution">
    <text evidence="1">The sequence shown here is derived from an EMBL/GenBank/DDBJ whole genome shotgun (WGS) entry which is preliminary data.</text>
</comment>
<dbReference type="InterPro" id="IPR036977">
    <property type="entry name" value="DNA_primase_Znf_CHC2"/>
</dbReference>
<evidence type="ECO:0000313" key="2">
    <source>
        <dbReference type="Proteomes" id="UP000240357"/>
    </source>
</evidence>
<evidence type="ECO:0008006" key="3">
    <source>
        <dbReference type="Google" id="ProtNLM"/>
    </source>
</evidence>
<gene>
    <name evidence="1" type="ORF">AHMF7605_20905</name>
</gene>
<reference evidence="1 2" key="1">
    <citation type="submission" date="2018-03" db="EMBL/GenBank/DDBJ databases">
        <title>Adhaeribacter sp. HMF7605 Genome sequencing and assembly.</title>
        <authorList>
            <person name="Kang H."/>
            <person name="Kang J."/>
            <person name="Cha I."/>
            <person name="Kim H."/>
            <person name="Joh K."/>
        </authorList>
    </citation>
    <scope>NUCLEOTIDE SEQUENCE [LARGE SCALE GENOMIC DNA]</scope>
    <source>
        <strain evidence="1 2">HMF7605</strain>
    </source>
</reference>
<proteinExistence type="predicted"/>
<keyword evidence="2" id="KW-1185">Reference proteome</keyword>
<dbReference type="SUPFAM" id="SSF57783">
    <property type="entry name" value="Zinc beta-ribbon"/>
    <property type="match status" value="1"/>
</dbReference>
<dbReference type="CDD" id="cd01029">
    <property type="entry name" value="TOPRIM_primases"/>
    <property type="match status" value="1"/>
</dbReference>
<dbReference type="Pfam" id="PF13155">
    <property type="entry name" value="Toprim_2"/>
    <property type="match status" value="1"/>
</dbReference>
<accession>A0A2T2YPI1</accession>